<gene>
    <name evidence="1" type="ORF">F8M41_005293</name>
</gene>
<reference evidence="1 2" key="1">
    <citation type="journal article" date="2019" name="Environ. Microbiol.">
        <title>At the nexus of three kingdoms: the genome of the mycorrhizal fungus Gigaspora margarita provides insights into plant, endobacterial and fungal interactions.</title>
        <authorList>
            <person name="Venice F."/>
            <person name="Ghignone S."/>
            <person name="Salvioli di Fossalunga A."/>
            <person name="Amselem J."/>
            <person name="Novero M."/>
            <person name="Xianan X."/>
            <person name="Sedzielewska Toro K."/>
            <person name="Morin E."/>
            <person name="Lipzen A."/>
            <person name="Grigoriev I.V."/>
            <person name="Henrissat B."/>
            <person name="Martin F.M."/>
            <person name="Bonfante P."/>
        </authorList>
    </citation>
    <scope>NUCLEOTIDE SEQUENCE [LARGE SCALE GENOMIC DNA]</scope>
    <source>
        <strain evidence="1 2">BEG34</strain>
    </source>
</reference>
<accession>A0A8H4B4T3</accession>
<dbReference type="Proteomes" id="UP000439903">
    <property type="component" value="Unassembled WGS sequence"/>
</dbReference>
<dbReference type="EMBL" id="WTPW01000016">
    <property type="protein sequence ID" value="KAF0559601.1"/>
    <property type="molecule type" value="Genomic_DNA"/>
</dbReference>
<keyword evidence="2" id="KW-1185">Reference proteome</keyword>
<dbReference type="OrthoDB" id="2428875at2759"/>
<sequence>MGSDNNRVDYELEGSTFINLNQLMIQYKLGRPCGGGDNSTYCPFFETSVKKSYYTCQRIKIRENLSLEIKNRSHCEVDMDVDRLQSTNKSLNIQ</sequence>
<organism evidence="1 2">
    <name type="scientific">Gigaspora margarita</name>
    <dbReference type="NCBI Taxonomy" id="4874"/>
    <lineage>
        <taxon>Eukaryota</taxon>
        <taxon>Fungi</taxon>
        <taxon>Fungi incertae sedis</taxon>
        <taxon>Mucoromycota</taxon>
        <taxon>Glomeromycotina</taxon>
        <taxon>Glomeromycetes</taxon>
        <taxon>Diversisporales</taxon>
        <taxon>Gigasporaceae</taxon>
        <taxon>Gigaspora</taxon>
    </lineage>
</organism>
<evidence type="ECO:0000313" key="1">
    <source>
        <dbReference type="EMBL" id="KAF0559601.1"/>
    </source>
</evidence>
<evidence type="ECO:0000313" key="2">
    <source>
        <dbReference type="Proteomes" id="UP000439903"/>
    </source>
</evidence>
<name>A0A8H4B4T3_GIGMA</name>
<dbReference type="AlphaFoldDB" id="A0A8H4B4T3"/>
<proteinExistence type="predicted"/>
<comment type="caution">
    <text evidence="1">The sequence shown here is derived from an EMBL/GenBank/DDBJ whole genome shotgun (WGS) entry which is preliminary data.</text>
</comment>
<protein>
    <submittedName>
        <fullName evidence="1">Uncharacterized protein</fullName>
    </submittedName>
</protein>